<dbReference type="Gene3D" id="1.20.1530.20">
    <property type="match status" value="1"/>
</dbReference>
<evidence type="ECO:0000259" key="10">
    <source>
        <dbReference type="Pfam" id="PF00999"/>
    </source>
</evidence>
<keyword evidence="5 9" id="KW-0812">Transmembrane</keyword>
<evidence type="ECO:0000256" key="3">
    <source>
        <dbReference type="ARBA" id="ARBA00022448"/>
    </source>
</evidence>
<accession>A0A0A8UTR4</accession>
<dbReference type="STRING" id="449.LHA_1899"/>
<dbReference type="HOGENOM" id="CLU_005126_1_2_6"/>
<dbReference type="PATRIC" id="fig|449.7.peg.2232"/>
<protein>
    <submittedName>
        <fullName evidence="11">Sodium/hydrogen antiporter</fullName>
    </submittedName>
</protein>
<dbReference type="EMBL" id="LN681225">
    <property type="protein sequence ID" value="CEK10931.1"/>
    <property type="molecule type" value="Genomic_DNA"/>
</dbReference>
<keyword evidence="3" id="KW-0813">Transport</keyword>
<keyword evidence="12" id="KW-1185">Reference proteome</keyword>
<dbReference type="RefSeq" id="WP_045106219.1">
    <property type="nucleotide sequence ID" value="NZ_LN681225.1"/>
</dbReference>
<evidence type="ECO:0000256" key="6">
    <source>
        <dbReference type="ARBA" id="ARBA00022989"/>
    </source>
</evidence>
<dbReference type="Pfam" id="PF00999">
    <property type="entry name" value="Na_H_Exchanger"/>
    <property type="match status" value="1"/>
</dbReference>
<comment type="similarity">
    <text evidence="2">Belongs to the monovalent cation:proton antiporter 2 (CPA2) transporter (TC 2.A.37) family.</text>
</comment>
<dbReference type="InterPro" id="IPR006153">
    <property type="entry name" value="Cation/H_exchanger_TM"/>
</dbReference>
<name>A0A0A8UTR4_LEGHA</name>
<feature type="transmembrane region" description="Helical" evidence="9">
    <location>
        <begin position="6"/>
        <end position="25"/>
    </location>
</feature>
<dbReference type="GO" id="GO:0016020">
    <property type="term" value="C:membrane"/>
    <property type="evidence" value="ECO:0007669"/>
    <property type="project" value="UniProtKB-SubCell"/>
</dbReference>
<feature type="transmembrane region" description="Helical" evidence="9">
    <location>
        <begin position="356"/>
        <end position="378"/>
    </location>
</feature>
<feature type="transmembrane region" description="Helical" evidence="9">
    <location>
        <begin position="87"/>
        <end position="105"/>
    </location>
</feature>
<proteinExistence type="inferred from homology"/>
<dbReference type="PANTHER" id="PTHR42751:SF3">
    <property type="entry name" value="SODIUM_GLUTAMATE SYMPORTER"/>
    <property type="match status" value="1"/>
</dbReference>
<keyword evidence="8 9" id="KW-0472">Membrane</keyword>
<dbReference type="GO" id="GO:0015297">
    <property type="term" value="F:antiporter activity"/>
    <property type="evidence" value="ECO:0007669"/>
    <property type="project" value="UniProtKB-KW"/>
</dbReference>
<evidence type="ECO:0000313" key="12">
    <source>
        <dbReference type="Proteomes" id="UP000032803"/>
    </source>
</evidence>
<feature type="transmembrane region" description="Helical" evidence="9">
    <location>
        <begin position="215"/>
        <end position="234"/>
    </location>
</feature>
<evidence type="ECO:0000256" key="8">
    <source>
        <dbReference type="ARBA" id="ARBA00023136"/>
    </source>
</evidence>
<sequence>MHTGAVFYTIFLIFAGAAILSTIVLYTKQSLLVAYILLGAVLGPWGLQLVSDVSVVQQIGDIGIVFLLFLLGLHLQPQNLVHMLKKITWIAIVSSVLLAFIAYLIGRWFGLGVGESWILGAAMMFSSTIIGLKLLPTTILHHQHTGEVMISILLMQDVIAIIVLIMINGAQGGGFAWNDLVLVGIALPAMTLFGFLVERYILVKLLARFDRTQEYVFLLSIGWCLGMSFLAQQLGLSEDIGAFVAGVTLASSPISLYIAESLKPLRDFFLVMFFFAIGATFNFGFAAQVVIPAFILAFLMLIIKPLLFNLLLTRSGEKKSVAREVGVRLGQASEFSLLVATIALSTKLISEVAANLIQATTILTFIVSSYLVVLKYPTPIALSDKMRKD</sequence>
<keyword evidence="4" id="KW-0050">Antiport</keyword>
<feature type="transmembrane region" description="Helical" evidence="9">
    <location>
        <begin position="180"/>
        <end position="203"/>
    </location>
</feature>
<evidence type="ECO:0000256" key="2">
    <source>
        <dbReference type="ARBA" id="ARBA00005551"/>
    </source>
</evidence>
<evidence type="ECO:0000256" key="1">
    <source>
        <dbReference type="ARBA" id="ARBA00004141"/>
    </source>
</evidence>
<comment type="subcellular location">
    <subcellularLocation>
        <location evidence="1">Membrane</location>
        <topology evidence="1">Multi-pass membrane protein</topology>
    </subcellularLocation>
</comment>
<keyword evidence="6 9" id="KW-1133">Transmembrane helix</keyword>
<dbReference type="AlphaFoldDB" id="A0A0A8UTR4"/>
<dbReference type="KEGG" id="lha:LHA_1899"/>
<feature type="transmembrane region" description="Helical" evidence="9">
    <location>
        <begin position="117"/>
        <end position="136"/>
    </location>
</feature>
<dbReference type="InterPro" id="IPR038770">
    <property type="entry name" value="Na+/solute_symporter_sf"/>
</dbReference>
<feature type="transmembrane region" description="Helical" evidence="9">
    <location>
        <begin position="148"/>
        <end position="168"/>
    </location>
</feature>
<dbReference type="Proteomes" id="UP000032803">
    <property type="component" value="Chromosome I"/>
</dbReference>
<evidence type="ECO:0000256" key="5">
    <source>
        <dbReference type="ARBA" id="ARBA00022692"/>
    </source>
</evidence>
<feature type="transmembrane region" description="Helical" evidence="9">
    <location>
        <begin position="240"/>
        <end position="259"/>
    </location>
</feature>
<evidence type="ECO:0000313" key="11">
    <source>
        <dbReference type="EMBL" id="CEK10931.1"/>
    </source>
</evidence>
<feature type="domain" description="Cation/H+ exchanger transmembrane" evidence="10">
    <location>
        <begin position="22"/>
        <end position="368"/>
    </location>
</feature>
<keyword evidence="7" id="KW-0406">Ion transport</keyword>
<dbReference type="GO" id="GO:1902600">
    <property type="term" value="P:proton transmembrane transport"/>
    <property type="evidence" value="ECO:0007669"/>
    <property type="project" value="InterPro"/>
</dbReference>
<dbReference type="PANTHER" id="PTHR42751">
    <property type="entry name" value="SODIUM/HYDROGEN EXCHANGER FAMILY/TRKA DOMAIN PROTEIN"/>
    <property type="match status" value="1"/>
</dbReference>
<feature type="transmembrane region" description="Helical" evidence="9">
    <location>
        <begin position="56"/>
        <end position="75"/>
    </location>
</feature>
<evidence type="ECO:0000256" key="7">
    <source>
        <dbReference type="ARBA" id="ARBA00023065"/>
    </source>
</evidence>
<feature type="transmembrane region" description="Helical" evidence="9">
    <location>
        <begin position="268"/>
        <end position="287"/>
    </location>
</feature>
<reference evidence="12" key="1">
    <citation type="submission" date="2014-09" db="EMBL/GenBank/DDBJ databases">
        <authorList>
            <person name="Gomez-Valero L."/>
        </authorList>
    </citation>
    <scope>NUCLEOTIDE SEQUENCE [LARGE SCALE GENOMIC DNA]</scope>
    <source>
        <strain evidence="12">ATCC35250</strain>
    </source>
</reference>
<dbReference type="OrthoDB" id="9781411at2"/>
<organism evidence="11 12">
    <name type="scientific">Legionella hackeliae</name>
    <dbReference type="NCBI Taxonomy" id="449"/>
    <lineage>
        <taxon>Bacteria</taxon>
        <taxon>Pseudomonadati</taxon>
        <taxon>Pseudomonadota</taxon>
        <taxon>Gammaproteobacteria</taxon>
        <taxon>Legionellales</taxon>
        <taxon>Legionellaceae</taxon>
        <taxon>Legionella</taxon>
    </lineage>
</organism>
<feature type="transmembrane region" description="Helical" evidence="9">
    <location>
        <begin position="293"/>
        <end position="312"/>
    </location>
</feature>
<evidence type="ECO:0000256" key="4">
    <source>
        <dbReference type="ARBA" id="ARBA00022449"/>
    </source>
</evidence>
<evidence type="ECO:0000256" key="9">
    <source>
        <dbReference type="SAM" id="Phobius"/>
    </source>
</evidence>
<gene>
    <name evidence="11" type="ORF">LHA_1899</name>
</gene>
<feature type="transmembrane region" description="Helical" evidence="9">
    <location>
        <begin position="32"/>
        <end position="50"/>
    </location>
</feature>